<dbReference type="OrthoDB" id="4104638at2"/>
<protein>
    <submittedName>
        <fullName evidence="1">Uncharacterized protein</fullName>
    </submittedName>
</protein>
<evidence type="ECO:0000313" key="2">
    <source>
        <dbReference type="Proteomes" id="UP000217736"/>
    </source>
</evidence>
<dbReference type="SUPFAM" id="SSF53335">
    <property type="entry name" value="S-adenosyl-L-methionine-dependent methyltransferases"/>
    <property type="match status" value="1"/>
</dbReference>
<evidence type="ECO:0000313" key="1">
    <source>
        <dbReference type="EMBL" id="BAX93941.1"/>
    </source>
</evidence>
<keyword evidence="2" id="KW-1185">Reference proteome</keyword>
<reference evidence="2" key="1">
    <citation type="submission" date="2017-06" db="EMBL/GenBank/DDBJ databases">
        <title>Complete Genome Sequence of Mycobacterium shigaense.</title>
        <authorList>
            <person name="Fukano H."/>
            <person name="Yoshida M."/>
            <person name="Kazumi Y."/>
            <person name="Ogura Y."/>
            <person name="Mitarai S."/>
            <person name="Hayashi T."/>
            <person name="Hoshino Y."/>
        </authorList>
    </citation>
    <scope>NUCLEOTIDE SEQUENCE [LARGE SCALE GENOMIC DNA]</scope>
    <source>
        <strain evidence="2">UN-152</strain>
    </source>
</reference>
<sequence>MGDPNSTDSSQAFRNLLSPQRLTDVIDVGASLSDETPPYAPMLAAGLCRVTGFEPQPDALLELQRKQGPSESYLPYAVGDGGAHTLNVCDARGCTSLLEPDPAALDAFEYFKTYAAVTDRIGIQTTRLDDIAEIEHLDFLKIDIQGGELAVFGGGRAKLAEAVAIQTEISFVPLYNDQPGLGEVDRELRSQGFLPHCFAAVRGWPIFPYLHPHQVMNQLLEADIVYVRDFVRPESMTDEQLKHLALIAHHCYRSFDLALRCLMLLVQRQALAATSQERYLTIIAAQ</sequence>
<dbReference type="InterPro" id="IPR053188">
    <property type="entry name" value="FkbM_Methyltransferase"/>
</dbReference>
<dbReference type="PANTHER" id="PTHR36973">
    <property type="entry name" value="SLL1456 PROTEIN-RELATED"/>
    <property type="match status" value="1"/>
</dbReference>
<accession>A0A1Z4ELY9</accession>
<dbReference type="PANTHER" id="PTHR36973:SF4">
    <property type="entry name" value="NODULATION PROTEIN"/>
    <property type="match status" value="1"/>
</dbReference>
<dbReference type="Pfam" id="PF05050">
    <property type="entry name" value="Methyltransf_21"/>
    <property type="match status" value="1"/>
</dbReference>
<dbReference type="Proteomes" id="UP000217736">
    <property type="component" value="Chromosome"/>
</dbReference>
<dbReference type="NCBIfam" id="TIGR01444">
    <property type="entry name" value="fkbM_fam"/>
    <property type="match status" value="1"/>
</dbReference>
<dbReference type="Gene3D" id="3.40.50.150">
    <property type="entry name" value="Vaccinia Virus protein VP39"/>
    <property type="match status" value="1"/>
</dbReference>
<dbReference type="InterPro" id="IPR006342">
    <property type="entry name" value="FkbM_mtfrase"/>
</dbReference>
<organism evidence="1 2">
    <name type="scientific">Mycobacterium shigaense</name>
    <dbReference type="NCBI Taxonomy" id="722731"/>
    <lineage>
        <taxon>Bacteria</taxon>
        <taxon>Bacillati</taxon>
        <taxon>Actinomycetota</taxon>
        <taxon>Actinomycetes</taxon>
        <taxon>Mycobacteriales</taxon>
        <taxon>Mycobacteriaceae</taxon>
        <taxon>Mycobacterium</taxon>
        <taxon>Mycobacterium simiae complex</taxon>
    </lineage>
</organism>
<dbReference type="InterPro" id="IPR029063">
    <property type="entry name" value="SAM-dependent_MTases_sf"/>
</dbReference>
<dbReference type="GO" id="GO:0008171">
    <property type="term" value="F:O-methyltransferase activity"/>
    <property type="evidence" value="ECO:0007669"/>
    <property type="project" value="TreeGrafter"/>
</dbReference>
<proteinExistence type="predicted"/>
<name>A0A1Z4ELY9_9MYCO</name>
<gene>
    <name evidence="1" type="ORF">MSG_03815</name>
</gene>
<dbReference type="AlphaFoldDB" id="A0A1Z4ELY9"/>
<dbReference type="KEGG" id="mshg:MSG_03815"/>
<dbReference type="EMBL" id="AP018164">
    <property type="protein sequence ID" value="BAX93941.1"/>
    <property type="molecule type" value="Genomic_DNA"/>
</dbReference>